<evidence type="ECO:0000313" key="3">
    <source>
        <dbReference type="Proteomes" id="UP000249299"/>
    </source>
</evidence>
<sequence>MSNKENEKAKDNPDELTIGKAAQTSRGEIFCEVVRGTRRLWIPVAELASDEKAVFCRISECVAPILTVSNRNALKKKIEAISEFENALVATQPGWVMPNVYVHPNGDVQSPDSFDQEVIATFEKDNCWGERGSFRKWKEALESTVSDNVFAQFLLNFGFTGPLIAKSPPNLLNPAIELVGPREIGKSTIATMVTSIYGGNKASEIGLGRSANLTKQALKPLQRTSADALLFLDELNLVDGSVENNLHLVFEHASSDERARYGDTARKKPVRNSLIMTGNRALADRCGASSEVIEAARSRFISLRFDGPILTRIPAKFKTSREAAEFLKARVRRHHGTAIGEFIGSLLKECEESDAAIRRRIKELMGTFRDRVPAEQIVSQRIVDMFALTYAAGVLVQEWRIVPKSFLDPMASTLAVYKHALEFEGIPPQGSYESPSIQRIRQILHKNRKRIKSVATTDRPKPLPQIHRTFGYRIQRTDGSEHFFLEPSRLKTALGTHATSTLKTLRAEGVLIGEAGAHKKLQSKAPLYVGFTGRVYKIVLSPRT</sequence>
<dbReference type="Proteomes" id="UP000249299">
    <property type="component" value="Unassembled WGS sequence"/>
</dbReference>
<dbReference type="AlphaFoldDB" id="A0A327JK65"/>
<accession>A0A327JK65</accession>
<dbReference type="InterPro" id="IPR009270">
    <property type="entry name" value="DUF927"/>
</dbReference>
<name>A0A327JK65_9HYPH</name>
<feature type="domain" description="DUF927" evidence="1">
    <location>
        <begin position="72"/>
        <end position="240"/>
    </location>
</feature>
<keyword evidence="3" id="KW-1185">Reference proteome</keyword>
<dbReference type="SUPFAM" id="SSF52540">
    <property type="entry name" value="P-loop containing nucleoside triphosphate hydrolases"/>
    <property type="match status" value="1"/>
</dbReference>
<evidence type="ECO:0000259" key="1">
    <source>
        <dbReference type="Pfam" id="PF06048"/>
    </source>
</evidence>
<dbReference type="EMBL" id="NPEV01000030">
    <property type="protein sequence ID" value="RAI26471.1"/>
    <property type="molecule type" value="Genomic_DNA"/>
</dbReference>
<dbReference type="Pfam" id="PF06048">
    <property type="entry name" value="DUF927"/>
    <property type="match status" value="1"/>
</dbReference>
<organism evidence="2 3">
    <name type="scientific">Rhodobium orientis</name>
    <dbReference type="NCBI Taxonomy" id="34017"/>
    <lineage>
        <taxon>Bacteria</taxon>
        <taxon>Pseudomonadati</taxon>
        <taxon>Pseudomonadota</taxon>
        <taxon>Alphaproteobacteria</taxon>
        <taxon>Hyphomicrobiales</taxon>
        <taxon>Rhodobiaceae</taxon>
        <taxon>Rhodobium</taxon>
    </lineage>
</organism>
<evidence type="ECO:0000313" key="2">
    <source>
        <dbReference type="EMBL" id="RAI26471.1"/>
    </source>
</evidence>
<dbReference type="InterPro" id="IPR027417">
    <property type="entry name" value="P-loop_NTPase"/>
</dbReference>
<protein>
    <recommendedName>
        <fullName evidence="1">DUF927 domain-containing protein</fullName>
    </recommendedName>
</protein>
<proteinExistence type="predicted"/>
<dbReference type="RefSeq" id="WP_111435021.1">
    <property type="nucleotide sequence ID" value="NZ_JACIGG010000023.1"/>
</dbReference>
<comment type="caution">
    <text evidence="2">The sequence shown here is derived from an EMBL/GenBank/DDBJ whole genome shotgun (WGS) entry which is preliminary data.</text>
</comment>
<reference evidence="2 3" key="1">
    <citation type="submission" date="2017-07" db="EMBL/GenBank/DDBJ databases">
        <title>Draft Genome Sequences of Select Purple Nonsulfur Bacteria.</title>
        <authorList>
            <person name="Lasarre B."/>
            <person name="Mckinlay J.B."/>
        </authorList>
    </citation>
    <scope>NUCLEOTIDE SEQUENCE [LARGE SCALE GENOMIC DNA]</scope>
    <source>
        <strain evidence="2 3">DSM 11290</strain>
    </source>
</reference>
<gene>
    <name evidence="2" type="ORF">CH339_14170</name>
</gene>
<dbReference type="OrthoDB" id="784829at2"/>